<evidence type="ECO:0000313" key="2">
    <source>
        <dbReference type="EMBL" id="PHQ28449.1"/>
    </source>
</evidence>
<reference evidence="2 3" key="1">
    <citation type="submission" date="2017-08" db="EMBL/GenBank/DDBJ databases">
        <title>The whole genome shortgun sequences of strain Leeuwenhoekiella nanhaiensis G18 from the South China Sea.</title>
        <authorList>
            <person name="Liu Q."/>
        </authorList>
    </citation>
    <scope>NUCLEOTIDE SEQUENCE [LARGE SCALE GENOMIC DNA]</scope>
    <source>
        <strain evidence="2 3">G18</strain>
    </source>
</reference>
<feature type="transmembrane region" description="Helical" evidence="1">
    <location>
        <begin position="21"/>
        <end position="42"/>
    </location>
</feature>
<keyword evidence="1" id="KW-0472">Membrane</keyword>
<accession>A0A2G1VPP4</accession>
<name>A0A2G1VPP4_9FLAO</name>
<dbReference type="EMBL" id="NQXA01000014">
    <property type="protein sequence ID" value="PHQ28449.1"/>
    <property type="molecule type" value="Genomic_DNA"/>
</dbReference>
<protein>
    <submittedName>
        <fullName evidence="2">Uncharacterized protein</fullName>
    </submittedName>
</protein>
<dbReference type="Proteomes" id="UP000229433">
    <property type="component" value="Unassembled WGS sequence"/>
</dbReference>
<dbReference type="Pfam" id="PF19578">
    <property type="entry name" value="DUF6090"/>
    <property type="match status" value="1"/>
</dbReference>
<proteinExistence type="predicted"/>
<dbReference type="OrthoDB" id="821805at2"/>
<gene>
    <name evidence="2" type="ORF">CJ305_15160</name>
</gene>
<keyword evidence="1" id="KW-1133">Transmembrane helix</keyword>
<sequence>MINFFRKIRQNLLSEGKTAKYIKYATGEIVLVVIGILIALQINNWNEGRKLNQEELRLLSEVKSNLETTLINFSRDTLLNTASITKMRKIEHYVNNDLPYSSELDEAFATFGQWQSPYPITTAYSTLKTKGLDNITNKQLRNRIANMYEFEFVVLHNDYDKGEWGIIQNANVFLNKHIRSKNSKQTARPNDFEELKKQLEFSNILSKIIAQRETGLKLYRETIIAIAGLIKELEYELNSRI</sequence>
<organism evidence="2 3">
    <name type="scientific">Leeuwenhoekiella nanhaiensis</name>
    <dbReference type="NCBI Taxonomy" id="1655491"/>
    <lineage>
        <taxon>Bacteria</taxon>
        <taxon>Pseudomonadati</taxon>
        <taxon>Bacteroidota</taxon>
        <taxon>Flavobacteriia</taxon>
        <taxon>Flavobacteriales</taxon>
        <taxon>Flavobacteriaceae</taxon>
        <taxon>Leeuwenhoekiella</taxon>
    </lineage>
</organism>
<evidence type="ECO:0000313" key="3">
    <source>
        <dbReference type="Proteomes" id="UP000229433"/>
    </source>
</evidence>
<dbReference type="RefSeq" id="WP_099647142.1">
    <property type="nucleotide sequence ID" value="NZ_KZ319296.1"/>
</dbReference>
<dbReference type="AlphaFoldDB" id="A0A2G1VPP4"/>
<keyword evidence="1" id="KW-0812">Transmembrane</keyword>
<evidence type="ECO:0000256" key="1">
    <source>
        <dbReference type="SAM" id="Phobius"/>
    </source>
</evidence>
<dbReference type="InterPro" id="IPR045749">
    <property type="entry name" value="DUF6090"/>
</dbReference>
<keyword evidence="3" id="KW-1185">Reference proteome</keyword>
<comment type="caution">
    <text evidence="2">The sequence shown here is derived from an EMBL/GenBank/DDBJ whole genome shotgun (WGS) entry which is preliminary data.</text>
</comment>